<feature type="transmembrane region" description="Helical" evidence="8">
    <location>
        <begin position="207"/>
        <end position="229"/>
    </location>
</feature>
<proteinExistence type="inferred from homology"/>
<reference evidence="9 10" key="1">
    <citation type="submission" date="2018-03" db="EMBL/GenBank/DDBJ databases">
        <title>Marinobacter brunus sp. nov., a marine bacterium of Gamma-proteobacteria isolated from the surface seawater of the South China Sea.</title>
        <authorList>
            <person name="Cheng H."/>
            <person name="Wu Y.-H."/>
            <person name="Xamxidin M."/>
            <person name="Xu X.-W."/>
        </authorList>
    </citation>
    <scope>NUCLEOTIDE SEQUENCE [LARGE SCALE GENOMIC DNA]</scope>
    <source>
        <strain evidence="9 10">NH169-3</strain>
    </source>
</reference>
<dbReference type="OrthoDB" id="9786439at2"/>
<keyword evidence="5 8" id="KW-0812">Transmembrane</keyword>
<protein>
    <submittedName>
        <fullName evidence="9">AEC family transporter</fullName>
    </submittedName>
</protein>
<dbReference type="InterPro" id="IPR038770">
    <property type="entry name" value="Na+/solute_symporter_sf"/>
</dbReference>
<evidence type="ECO:0000256" key="8">
    <source>
        <dbReference type="SAM" id="Phobius"/>
    </source>
</evidence>
<feature type="transmembrane region" description="Helical" evidence="8">
    <location>
        <begin position="78"/>
        <end position="97"/>
    </location>
</feature>
<gene>
    <name evidence="9" type="ORF">C7H09_14650</name>
</gene>
<feature type="transmembrane region" description="Helical" evidence="8">
    <location>
        <begin position="137"/>
        <end position="160"/>
    </location>
</feature>
<dbReference type="Pfam" id="PF03547">
    <property type="entry name" value="Mem_trans"/>
    <property type="match status" value="1"/>
</dbReference>
<organism evidence="9 10">
    <name type="scientific">Marinobacter fuscus</name>
    <dbReference type="NCBI Taxonomy" id="2109942"/>
    <lineage>
        <taxon>Bacteria</taxon>
        <taxon>Pseudomonadati</taxon>
        <taxon>Pseudomonadota</taxon>
        <taxon>Gammaproteobacteria</taxon>
        <taxon>Pseudomonadales</taxon>
        <taxon>Marinobacteraceae</taxon>
        <taxon>Marinobacter</taxon>
    </lineage>
</organism>
<feature type="transmembrane region" description="Helical" evidence="8">
    <location>
        <begin position="44"/>
        <end position="66"/>
    </location>
</feature>
<evidence type="ECO:0000256" key="5">
    <source>
        <dbReference type="ARBA" id="ARBA00022692"/>
    </source>
</evidence>
<dbReference type="PANTHER" id="PTHR36838:SF4">
    <property type="entry name" value="AUXIN EFFLUX CARRIER FAMILY PROTEIN"/>
    <property type="match status" value="1"/>
</dbReference>
<feature type="transmembrane region" description="Helical" evidence="8">
    <location>
        <begin position="296"/>
        <end position="316"/>
    </location>
</feature>
<dbReference type="AlphaFoldDB" id="A0A2T1K5N9"/>
<name>A0A2T1K5N9_9GAMM</name>
<dbReference type="GO" id="GO:0055085">
    <property type="term" value="P:transmembrane transport"/>
    <property type="evidence" value="ECO:0007669"/>
    <property type="project" value="InterPro"/>
</dbReference>
<keyword evidence="7 8" id="KW-0472">Membrane</keyword>
<sequence length="322" mass="34009">MLRVAPLTSLLATFLYTLETTLPVFAMVFIGIGLRRIGWVDQHFVGTASALVFKATLPTLVFLSIIRADLSTTLNPGMLVFYGLATLASFGATWFWAARRVRHEDRGVYVQGAFRGNCGIVGLALAANLYGDYGLSAGGLLLGLVIISYNSLSVIVLLAYQPGKSMTLAGALRDIARNPLIIAVVIAIPFAAFELRLPGWVMTSGDYFASLTLPLALLCIGATVSLKSLRSDSGPALGSATWKMVTLPAACTLVAWMVGFEGRELGLMFLFFASPTAAASFVMVKALGGNDRMAANIIALTTLLASVTVTVGVFVLQSTGVA</sequence>
<keyword evidence="3" id="KW-0813">Transport</keyword>
<evidence type="ECO:0000256" key="3">
    <source>
        <dbReference type="ARBA" id="ARBA00022448"/>
    </source>
</evidence>
<dbReference type="Gene3D" id="1.20.1530.20">
    <property type="match status" value="1"/>
</dbReference>
<dbReference type="GO" id="GO:0005886">
    <property type="term" value="C:plasma membrane"/>
    <property type="evidence" value="ECO:0007669"/>
    <property type="project" value="UniProtKB-SubCell"/>
</dbReference>
<keyword evidence="10" id="KW-1185">Reference proteome</keyword>
<dbReference type="InterPro" id="IPR004776">
    <property type="entry name" value="Mem_transp_PIN-like"/>
</dbReference>
<dbReference type="EMBL" id="PXNP01000101">
    <property type="protein sequence ID" value="PSF05466.1"/>
    <property type="molecule type" value="Genomic_DNA"/>
</dbReference>
<dbReference type="Proteomes" id="UP000239866">
    <property type="component" value="Unassembled WGS sequence"/>
</dbReference>
<evidence type="ECO:0000256" key="2">
    <source>
        <dbReference type="ARBA" id="ARBA00010145"/>
    </source>
</evidence>
<keyword evidence="6 8" id="KW-1133">Transmembrane helix</keyword>
<feature type="transmembrane region" description="Helical" evidence="8">
    <location>
        <begin position="12"/>
        <end position="32"/>
    </location>
</feature>
<evidence type="ECO:0000256" key="1">
    <source>
        <dbReference type="ARBA" id="ARBA00004651"/>
    </source>
</evidence>
<evidence type="ECO:0000313" key="10">
    <source>
        <dbReference type="Proteomes" id="UP000239866"/>
    </source>
</evidence>
<evidence type="ECO:0000313" key="9">
    <source>
        <dbReference type="EMBL" id="PSF05466.1"/>
    </source>
</evidence>
<feature type="transmembrane region" description="Helical" evidence="8">
    <location>
        <begin position="241"/>
        <end position="259"/>
    </location>
</feature>
<feature type="transmembrane region" description="Helical" evidence="8">
    <location>
        <begin position="265"/>
        <end position="284"/>
    </location>
</feature>
<evidence type="ECO:0000256" key="7">
    <source>
        <dbReference type="ARBA" id="ARBA00023136"/>
    </source>
</evidence>
<evidence type="ECO:0000256" key="4">
    <source>
        <dbReference type="ARBA" id="ARBA00022475"/>
    </source>
</evidence>
<comment type="caution">
    <text evidence="9">The sequence shown here is derived from an EMBL/GenBank/DDBJ whole genome shotgun (WGS) entry which is preliminary data.</text>
</comment>
<keyword evidence="4" id="KW-1003">Cell membrane</keyword>
<comment type="similarity">
    <text evidence="2">Belongs to the auxin efflux carrier (TC 2.A.69) family.</text>
</comment>
<feature type="transmembrane region" description="Helical" evidence="8">
    <location>
        <begin position="180"/>
        <end position="201"/>
    </location>
</feature>
<comment type="subcellular location">
    <subcellularLocation>
        <location evidence="1">Cell membrane</location>
        <topology evidence="1">Multi-pass membrane protein</topology>
    </subcellularLocation>
</comment>
<evidence type="ECO:0000256" key="6">
    <source>
        <dbReference type="ARBA" id="ARBA00022989"/>
    </source>
</evidence>
<accession>A0A2T1K5N9</accession>
<dbReference type="PANTHER" id="PTHR36838">
    <property type="entry name" value="AUXIN EFFLUX CARRIER FAMILY PROTEIN"/>
    <property type="match status" value="1"/>
</dbReference>